<sequence>MAKIGAGFLDANDVFPDLELKLVSGETVKLPEGTGAGYGVVLFYRGYW</sequence>
<reference evidence="1 2" key="1">
    <citation type="submission" date="2020-08" db="EMBL/GenBank/DDBJ databases">
        <title>Bridging the membrane lipid divide: bacteria of the FCB group superphylum have the potential to synthesize archaeal ether lipids.</title>
        <authorList>
            <person name="Villanueva L."/>
            <person name="Von Meijenfeldt F.A.B."/>
            <person name="Westbye A.B."/>
            <person name="Yadav S."/>
            <person name="Hopmans E.C."/>
            <person name="Dutilh B.E."/>
            <person name="Sinninghe Damste J.S."/>
        </authorList>
    </citation>
    <scope>NUCLEOTIDE SEQUENCE [LARGE SCALE GENOMIC DNA]</scope>
    <source>
        <strain evidence="1">NIOZ-UU27</strain>
    </source>
</reference>
<dbReference type="Proteomes" id="UP000650524">
    <property type="component" value="Unassembled WGS sequence"/>
</dbReference>
<dbReference type="EMBL" id="JACNJD010000138">
    <property type="protein sequence ID" value="MBC8176474.1"/>
    <property type="molecule type" value="Genomic_DNA"/>
</dbReference>
<evidence type="ECO:0000313" key="1">
    <source>
        <dbReference type="EMBL" id="MBC8176474.1"/>
    </source>
</evidence>
<proteinExistence type="predicted"/>
<gene>
    <name evidence="1" type="ORF">H8E19_03640</name>
</gene>
<name>A0A8J6MZR7_9DELT</name>
<accession>A0A8J6MZR7</accession>
<protein>
    <submittedName>
        <fullName evidence="1">Uncharacterized protein</fullName>
    </submittedName>
</protein>
<organism evidence="1 2">
    <name type="scientific">Candidatus Desulfacyla euxinica</name>
    <dbReference type="NCBI Taxonomy" id="2841693"/>
    <lineage>
        <taxon>Bacteria</taxon>
        <taxon>Deltaproteobacteria</taxon>
        <taxon>Candidatus Desulfacyla</taxon>
    </lineage>
</organism>
<comment type="caution">
    <text evidence="1">The sequence shown here is derived from an EMBL/GenBank/DDBJ whole genome shotgun (WGS) entry which is preliminary data.</text>
</comment>
<dbReference type="AlphaFoldDB" id="A0A8J6MZR7"/>
<evidence type="ECO:0000313" key="2">
    <source>
        <dbReference type="Proteomes" id="UP000650524"/>
    </source>
</evidence>